<reference evidence="12" key="2">
    <citation type="submission" date="2023-05" db="EMBL/GenBank/DDBJ databases">
        <authorList>
            <person name="Fouks B."/>
        </authorList>
    </citation>
    <scope>NUCLEOTIDE SEQUENCE</scope>
    <source>
        <strain evidence="12">Stay&amp;Tobe</strain>
        <tissue evidence="12">Testes</tissue>
    </source>
</reference>
<comment type="subcellular location">
    <subcellularLocation>
        <location evidence="9">Lysosome membrane</location>
        <topology evidence="9">Single-pass type I membrane protein</topology>
        <orientation evidence="9">Lumenal side</orientation>
    </subcellularLocation>
</comment>
<feature type="non-terminal residue" evidence="12">
    <location>
        <position position="427"/>
    </location>
</feature>
<accession>A0AAD7ZQ70</accession>
<protein>
    <recommendedName>
        <fullName evidence="14">Lysosomal protein NCU-G1</fullName>
    </recommendedName>
</protein>
<dbReference type="GO" id="GO:0005765">
    <property type="term" value="C:lysosomal membrane"/>
    <property type="evidence" value="ECO:0007669"/>
    <property type="project" value="UniProtKB-SubCell"/>
</dbReference>
<dbReference type="PANTHER" id="PTHR31981:SF1">
    <property type="entry name" value="GLYCOSYLATED LYSOSOMAL MEMBRANE PROTEIN"/>
    <property type="match status" value="1"/>
</dbReference>
<dbReference type="Pfam" id="PF15065">
    <property type="entry name" value="NCU-G1"/>
    <property type="match status" value="1"/>
</dbReference>
<evidence type="ECO:0000256" key="7">
    <source>
        <dbReference type="ARBA" id="ARBA00023228"/>
    </source>
</evidence>
<gene>
    <name evidence="12" type="ORF">L9F63_021113</name>
</gene>
<evidence type="ECO:0000256" key="6">
    <source>
        <dbReference type="ARBA" id="ARBA00023180"/>
    </source>
</evidence>
<keyword evidence="4 11" id="KW-1133">Transmembrane helix</keyword>
<evidence type="ECO:0000256" key="1">
    <source>
        <dbReference type="ARBA" id="ARBA00010599"/>
    </source>
</evidence>
<name>A0AAD7ZQ70_DIPPU</name>
<feature type="transmembrane region" description="Helical" evidence="11">
    <location>
        <begin position="385"/>
        <end position="413"/>
    </location>
</feature>
<evidence type="ECO:0000256" key="3">
    <source>
        <dbReference type="ARBA" id="ARBA00022729"/>
    </source>
</evidence>
<evidence type="ECO:0000256" key="11">
    <source>
        <dbReference type="SAM" id="Phobius"/>
    </source>
</evidence>
<keyword evidence="3" id="KW-0732">Signal</keyword>
<evidence type="ECO:0008006" key="14">
    <source>
        <dbReference type="Google" id="ProtNLM"/>
    </source>
</evidence>
<dbReference type="Proteomes" id="UP001233999">
    <property type="component" value="Unassembled WGS sequence"/>
</dbReference>
<dbReference type="InterPro" id="IPR029382">
    <property type="entry name" value="NCU-G1"/>
</dbReference>
<sequence>YLQNWLRYIAIDLLSLYFIQGSAVVASVLCSMPTAYSNEFIRKLSTYYNPGCTGTSCGLFKVVYVRADGSNDSLHHLWDFTHKPSVFMAATSLNSNLNISWSKCNEGSHGCITFTQPPTYSFGIVLDKLWEYNDVNDTGLLNRHNKSKNYVHALHLENFNWTLSNISCTSNCGELVDLKATAVKYISRDGVGVLAGKITFMLNAFGFQDHSMELPRLLHSANSTQVDLVIETLKTNSSFTNSRYAIDVILASNDNASSTVVLESKKSLDDENSPGVFTVVDLYTPSISSGRGGYLQWRPVAYIAKERDISNSTDTNVYGVLDVKNHTSQLNNSILYSYYSYHLDDVLVQSTIVSFGLKEDGFYKKTNYTSWTFMMGYGKPPEEGFSLLVILVISIGLGLPTILIIASVIFVLIRRISQKKDDLFLNR</sequence>
<evidence type="ECO:0000256" key="8">
    <source>
        <dbReference type="ARBA" id="ARBA00024176"/>
    </source>
</evidence>
<evidence type="ECO:0000313" key="13">
    <source>
        <dbReference type="Proteomes" id="UP001233999"/>
    </source>
</evidence>
<comment type="function">
    <text evidence="8">Required to protect lysosomal transporter MFSD1 from lysosomal proteolysis and for MFSD1 lysosomal localization.</text>
</comment>
<evidence type="ECO:0000256" key="5">
    <source>
        <dbReference type="ARBA" id="ARBA00023136"/>
    </source>
</evidence>
<keyword evidence="6" id="KW-0325">Glycoprotein</keyword>
<keyword evidence="2 11" id="KW-0812">Transmembrane</keyword>
<comment type="similarity">
    <text evidence="1">Belongs to the GLMP family.</text>
</comment>
<reference evidence="12" key="1">
    <citation type="journal article" date="2023" name="IScience">
        <title>Live-bearing cockroach genome reveals convergent evolutionary mechanisms linked to viviparity in insects and beyond.</title>
        <authorList>
            <person name="Fouks B."/>
            <person name="Harrison M.C."/>
            <person name="Mikhailova A.A."/>
            <person name="Marchal E."/>
            <person name="English S."/>
            <person name="Carruthers M."/>
            <person name="Jennings E.C."/>
            <person name="Chiamaka E.L."/>
            <person name="Frigard R.A."/>
            <person name="Pippel M."/>
            <person name="Attardo G.M."/>
            <person name="Benoit J.B."/>
            <person name="Bornberg-Bauer E."/>
            <person name="Tobe S.S."/>
        </authorList>
    </citation>
    <scope>NUCLEOTIDE SEQUENCE</scope>
    <source>
        <strain evidence="12">Stay&amp;Tobe</strain>
    </source>
</reference>
<dbReference type="AlphaFoldDB" id="A0AAD7ZQ70"/>
<keyword evidence="5 11" id="KW-0472">Membrane</keyword>
<keyword evidence="7" id="KW-0458">Lysosome</keyword>
<keyword evidence="13" id="KW-1185">Reference proteome</keyword>
<comment type="subunit">
    <text evidence="10">Interacts (via lumenal domain) with lysosomal protein MFSD1; the interaction starts while both proteins are still in the endoplasmic reticulum and is required for stabilization of MFSD1 in lysosomes but has no direct effect on its targeting to lysosomes or transporter activity.</text>
</comment>
<organism evidence="12 13">
    <name type="scientific">Diploptera punctata</name>
    <name type="common">Pacific beetle cockroach</name>
    <dbReference type="NCBI Taxonomy" id="6984"/>
    <lineage>
        <taxon>Eukaryota</taxon>
        <taxon>Metazoa</taxon>
        <taxon>Ecdysozoa</taxon>
        <taxon>Arthropoda</taxon>
        <taxon>Hexapoda</taxon>
        <taxon>Insecta</taxon>
        <taxon>Pterygota</taxon>
        <taxon>Neoptera</taxon>
        <taxon>Polyneoptera</taxon>
        <taxon>Dictyoptera</taxon>
        <taxon>Blattodea</taxon>
        <taxon>Blaberoidea</taxon>
        <taxon>Blaberidae</taxon>
        <taxon>Diplopterinae</taxon>
        <taxon>Diploptera</taxon>
    </lineage>
</organism>
<dbReference type="PANTHER" id="PTHR31981">
    <property type="entry name" value="GLYCOSYLATED LYSOSOMAL MEMBRANE PROTEIN"/>
    <property type="match status" value="1"/>
</dbReference>
<proteinExistence type="inferred from homology"/>
<evidence type="ECO:0000313" key="12">
    <source>
        <dbReference type="EMBL" id="KAJ9584542.1"/>
    </source>
</evidence>
<evidence type="ECO:0000256" key="2">
    <source>
        <dbReference type="ARBA" id="ARBA00022692"/>
    </source>
</evidence>
<evidence type="ECO:0000256" key="4">
    <source>
        <dbReference type="ARBA" id="ARBA00022989"/>
    </source>
</evidence>
<evidence type="ECO:0000256" key="10">
    <source>
        <dbReference type="ARBA" id="ARBA00044960"/>
    </source>
</evidence>
<comment type="caution">
    <text evidence="12">The sequence shown here is derived from an EMBL/GenBank/DDBJ whole genome shotgun (WGS) entry which is preliminary data.</text>
</comment>
<dbReference type="EMBL" id="JASPKZ010007397">
    <property type="protein sequence ID" value="KAJ9584542.1"/>
    <property type="molecule type" value="Genomic_DNA"/>
</dbReference>
<evidence type="ECO:0000256" key="9">
    <source>
        <dbReference type="ARBA" id="ARBA00024189"/>
    </source>
</evidence>